<evidence type="ECO:0000256" key="4">
    <source>
        <dbReference type="ARBA" id="ARBA00023098"/>
    </source>
</evidence>
<dbReference type="Gene3D" id="3.30.300.30">
    <property type="match status" value="1"/>
</dbReference>
<dbReference type="InterPro" id="IPR000873">
    <property type="entry name" value="AMP-dep_synth/lig_dom"/>
</dbReference>
<evidence type="ECO:0000259" key="5">
    <source>
        <dbReference type="Pfam" id="PF00501"/>
    </source>
</evidence>
<proteinExistence type="inferred from homology"/>
<evidence type="ECO:0008006" key="9">
    <source>
        <dbReference type="Google" id="ProtNLM"/>
    </source>
</evidence>
<dbReference type="InterPro" id="IPR045851">
    <property type="entry name" value="AMP-bd_C_sf"/>
</dbReference>
<comment type="caution">
    <text evidence="7">The sequence shown here is derived from an EMBL/GenBank/DDBJ whole genome shotgun (WGS) entry which is preliminary data.</text>
</comment>
<dbReference type="Pfam" id="PF00501">
    <property type="entry name" value="AMP-binding"/>
    <property type="match status" value="1"/>
</dbReference>
<evidence type="ECO:0000256" key="1">
    <source>
        <dbReference type="ARBA" id="ARBA00006432"/>
    </source>
</evidence>
<dbReference type="SUPFAM" id="SSF56801">
    <property type="entry name" value="Acetyl-CoA synthetase-like"/>
    <property type="match status" value="1"/>
</dbReference>
<dbReference type="OrthoDB" id="10253115at2759"/>
<dbReference type="GO" id="GO:0006631">
    <property type="term" value="P:fatty acid metabolic process"/>
    <property type="evidence" value="ECO:0007669"/>
    <property type="project" value="UniProtKB-KW"/>
</dbReference>
<dbReference type="FunFam" id="3.30.300.30:FF:000008">
    <property type="entry name" value="2,3-dihydroxybenzoate-AMP ligase"/>
    <property type="match status" value="1"/>
</dbReference>
<dbReference type="NCBIfam" id="NF004837">
    <property type="entry name" value="PRK06187.1"/>
    <property type="match status" value="1"/>
</dbReference>
<comment type="similarity">
    <text evidence="1">Belongs to the ATP-dependent AMP-binding enzyme family.</text>
</comment>
<dbReference type="InterPro" id="IPR020845">
    <property type="entry name" value="AMP-binding_CS"/>
</dbReference>
<dbReference type="Proteomes" id="UP001055712">
    <property type="component" value="Unassembled WGS sequence"/>
</dbReference>
<evidence type="ECO:0000256" key="3">
    <source>
        <dbReference type="ARBA" id="ARBA00022832"/>
    </source>
</evidence>
<keyword evidence="2" id="KW-0436">Ligase</keyword>
<feature type="domain" description="AMP-dependent synthetase/ligase" evidence="5">
    <location>
        <begin position="31"/>
        <end position="400"/>
    </location>
</feature>
<keyword evidence="3" id="KW-0276">Fatty acid metabolism</keyword>
<evidence type="ECO:0000313" key="7">
    <source>
        <dbReference type="EMBL" id="KAI3431423.1"/>
    </source>
</evidence>
<dbReference type="Pfam" id="PF13193">
    <property type="entry name" value="AMP-binding_C"/>
    <property type="match status" value="1"/>
</dbReference>
<dbReference type="InterPro" id="IPR025110">
    <property type="entry name" value="AMP-bd_C"/>
</dbReference>
<evidence type="ECO:0000256" key="2">
    <source>
        <dbReference type="ARBA" id="ARBA00022598"/>
    </source>
</evidence>
<dbReference type="EMBL" id="SIDB01000006">
    <property type="protein sequence ID" value="KAI3431423.1"/>
    <property type="molecule type" value="Genomic_DNA"/>
</dbReference>
<evidence type="ECO:0000259" key="6">
    <source>
        <dbReference type="Pfam" id="PF13193"/>
    </source>
</evidence>
<reference evidence="7" key="1">
    <citation type="journal article" date="2019" name="Plant J.">
        <title>Chlorella vulgaris genome assembly and annotation reveals the molecular basis for metabolic acclimation to high light conditions.</title>
        <authorList>
            <person name="Cecchin M."/>
            <person name="Marcolungo L."/>
            <person name="Rossato M."/>
            <person name="Girolomoni L."/>
            <person name="Cosentino E."/>
            <person name="Cuine S."/>
            <person name="Li-Beisson Y."/>
            <person name="Delledonne M."/>
            <person name="Ballottari M."/>
        </authorList>
    </citation>
    <scope>NUCLEOTIDE SEQUENCE</scope>
    <source>
        <strain evidence="7">211/11P</strain>
    </source>
</reference>
<dbReference type="PANTHER" id="PTHR43859">
    <property type="entry name" value="ACYL-ACTIVATING ENZYME"/>
    <property type="match status" value="1"/>
</dbReference>
<gene>
    <name evidence="7" type="ORF">D9Q98_004476</name>
</gene>
<sequence length="543" mass="59780">MQDAPLVTTAILDYAAKWHGETEVLSVTAEGVLETSNWQNVARRSKLCARALKKLGIRPGDRVATLAFNNVRHLECWYGCGGIGAITHTLNPRLFEDDLAYIINHAQDIVILADTTFVRLLEALQPRIRACVKHIVFLTDRRHMPKHTELQGALCYEELLEQESAGLQGFKWEVRDERQACGLCYTSGTTGPPKGVLYSHRSNFLHAFVIAMPDTLDLRGGSTILMVVPMFHANSWGLVFAAPMVGARLVLPGPFLDGASMHRLMEEQGVTHTAGVPTVWLGLQAHMEQHQLRLSSLKMLAVGGAACPRRIIEFFDGHGVEVRQLWGMTELSPAGTIGAVKASMGRLEGEALVQLKLKQGRPHALLDMRIVGEGGQELPRDGKAFGNLQVRGPTTLSQYFKSDSPATDEEGWFDTGDVATIDEFGYMQITDRSKDVIKSGGEWISSLEVENAAVGHAGVAEAAVIAIPHDKWGERPLLVVVAKEGQSPTRDDILSYLDGKIAKWWIPDDVVFVKEIPHTATGKISKLSLRRSFASHKPHRSRM</sequence>
<evidence type="ECO:0000313" key="8">
    <source>
        <dbReference type="Proteomes" id="UP001055712"/>
    </source>
</evidence>
<name>A0A9D4TPY5_CHLVU</name>
<protein>
    <recommendedName>
        <fullName evidence="9">Long-chain fatty acid--CoA ligase</fullName>
    </recommendedName>
</protein>
<feature type="domain" description="AMP-binding enzyme C-terminal" evidence="6">
    <location>
        <begin position="448"/>
        <end position="523"/>
    </location>
</feature>
<accession>A0A9D4TPY5</accession>
<keyword evidence="4" id="KW-0443">Lipid metabolism</keyword>
<dbReference type="PANTHER" id="PTHR43859:SF4">
    <property type="entry name" value="BUTANOATE--COA LIGASE AAE1-RELATED"/>
    <property type="match status" value="1"/>
</dbReference>
<dbReference type="AlphaFoldDB" id="A0A9D4TPY5"/>
<dbReference type="CDD" id="cd12119">
    <property type="entry name" value="ttLC_FACS_AlkK_like"/>
    <property type="match status" value="1"/>
</dbReference>
<reference evidence="7" key="2">
    <citation type="submission" date="2020-11" db="EMBL/GenBank/DDBJ databases">
        <authorList>
            <person name="Cecchin M."/>
            <person name="Marcolungo L."/>
            <person name="Rossato M."/>
            <person name="Girolomoni L."/>
            <person name="Cosentino E."/>
            <person name="Cuine S."/>
            <person name="Li-Beisson Y."/>
            <person name="Delledonne M."/>
            <person name="Ballottari M."/>
        </authorList>
    </citation>
    <scope>NUCLEOTIDE SEQUENCE</scope>
    <source>
        <strain evidence="7">211/11P</strain>
        <tissue evidence="7">Whole cell</tissue>
    </source>
</reference>
<dbReference type="PROSITE" id="PS00455">
    <property type="entry name" value="AMP_BINDING"/>
    <property type="match status" value="1"/>
</dbReference>
<organism evidence="7 8">
    <name type="scientific">Chlorella vulgaris</name>
    <name type="common">Green alga</name>
    <dbReference type="NCBI Taxonomy" id="3077"/>
    <lineage>
        <taxon>Eukaryota</taxon>
        <taxon>Viridiplantae</taxon>
        <taxon>Chlorophyta</taxon>
        <taxon>core chlorophytes</taxon>
        <taxon>Trebouxiophyceae</taxon>
        <taxon>Chlorellales</taxon>
        <taxon>Chlorellaceae</taxon>
        <taxon>Chlorella clade</taxon>
        <taxon>Chlorella</taxon>
    </lineage>
</organism>
<keyword evidence="8" id="KW-1185">Reference proteome</keyword>
<dbReference type="InterPro" id="IPR042099">
    <property type="entry name" value="ANL_N_sf"/>
</dbReference>
<dbReference type="Gene3D" id="3.40.50.12780">
    <property type="entry name" value="N-terminal domain of ligase-like"/>
    <property type="match status" value="1"/>
</dbReference>
<dbReference type="GO" id="GO:0016874">
    <property type="term" value="F:ligase activity"/>
    <property type="evidence" value="ECO:0007669"/>
    <property type="project" value="UniProtKB-KW"/>
</dbReference>